<feature type="repeat" description="ANK" evidence="3">
    <location>
        <begin position="156"/>
        <end position="188"/>
    </location>
</feature>
<evidence type="ECO:0000313" key="4">
    <source>
        <dbReference type="EMBL" id="CAF0804311.1"/>
    </source>
</evidence>
<organism evidence="4 5">
    <name type="scientific">Brachionus calyciflorus</name>
    <dbReference type="NCBI Taxonomy" id="104777"/>
    <lineage>
        <taxon>Eukaryota</taxon>
        <taxon>Metazoa</taxon>
        <taxon>Spiralia</taxon>
        <taxon>Gnathifera</taxon>
        <taxon>Rotifera</taxon>
        <taxon>Eurotatoria</taxon>
        <taxon>Monogononta</taxon>
        <taxon>Pseudotrocha</taxon>
        <taxon>Ploima</taxon>
        <taxon>Brachionidae</taxon>
        <taxon>Brachionus</taxon>
    </lineage>
</organism>
<keyword evidence="5" id="KW-1185">Reference proteome</keyword>
<dbReference type="AlphaFoldDB" id="A0A813T3S6"/>
<evidence type="ECO:0000256" key="1">
    <source>
        <dbReference type="ARBA" id="ARBA00022737"/>
    </source>
</evidence>
<dbReference type="GO" id="GO:0085020">
    <property type="term" value="P:protein K6-linked ubiquitination"/>
    <property type="evidence" value="ECO:0007669"/>
    <property type="project" value="TreeGrafter"/>
</dbReference>
<dbReference type="PROSITE" id="PS50297">
    <property type="entry name" value="ANK_REP_REGION"/>
    <property type="match status" value="4"/>
</dbReference>
<dbReference type="GO" id="GO:0031436">
    <property type="term" value="C:BRCA1-BARD1 complex"/>
    <property type="evidence" value="ECO:0007669"/>
    <property type="project" value="TreeGrafter"/>
</dbReference>
<dbReference type="GO" id="GO:0004842">
    <property type="term" value="F:ubiquitin-protein transferase activity"/>
    <property type="evidence" value="ECO:0007669"/>
    <property type="project" value="TreeGrafter"/>
</dbReference>
<protein>
    <recommendedName>
        <fullName evidence="6">Ankyrin repeat protein</fullName>
    </recommendedName>
</protein>
<accession>A0A813T3S6</accession>
<evidence type="ECO:0008006" key="6">
    <source>
        <dbReference type="Google" id="ProtNLM"/>
    </source>
</evidence>
<dbReference type="Gene3D" id="1.25.40.20">
    <property type="entry name" value="Ankyrin repeat-containing domain"/>
    <property type="match status" value="2"/>
</dbReference>
<feature type="repeat" description="ANK" evidence="3">
    <location>
        <begin position="189"/>
        <end position="221"/>
    </location>
</feature>
<evidence type="ECO:0000256" key="3">
    <source>
        <dbReference type="PROSITE-ProRule" id="PRU00023"/>
    </source>
</evidence>
<name>A0A813T3S6_9BILA</name>
<dbReference type="PANTHER" id="PTHR24171:SF8">
    <property type="entry name" value="BRCA1-ASSOCIATED RING DOMAIN PROTEIN 1"/>
    <property type="match status" value="1"/>
</dbReference>
<dbReference type="PANTHER" id="PTHR24171">
    <property type="entry name" value="ANKYRIN REPEAT DOMAIN-CONTAINING PROTEIN 39-RELATED"/>
    <property type="match status" value="1"/>
</dbReference>
<dbReference type="Pfam" id="PF00023">
    <property type="entry name" value="Ank"/>
    <property type="match status" value="1"/>
</dbReference>
<dbReference type="GO" id="GO:0070531">
    <property type="term" value="C:BRCA1-A complex"/>
    <property type="evidence" value="ECO:0007669"/>
    <property type="project" value="TreeGrafter"/>
</dbReference>
<sequence>MGIEGSKLLPSHTSSRFNYFFRLINESQTLVIEDELNNNSKAKNFKLCNQKNNSGATLLMFAAYNGNIELLDALLKNGSDTSLRDNEGKTVLFYLINSKLENRQKAVRILLENKCPIDQTDFKLTTCLHEAVKANDTELVKILVEEDANVNLSDEDGISPLNRAVDNCNIEIVKLLLNKKINVNQIDKNGLTALHIASVQNDVEIIKLLINKGANINVKDNSMNTPLTLAKLIDSRDAIIYLRKFGVREAKLKRY</sequence>
<dbReference type="EMBL" id="CAJNOC010000799">
    <property type="protein sequence ID" value="CAF0804311.1"/>
    <property type="molecule type" value="Genomic_DNA"/>
</dbReference>
<gene>
    <name evidence="4" type="ORF">OXX778_LOCUS6635</name>
</gene>
<dbReference type="SUPFAM" id="SSF48403">
    <property type="entry name" value="Ankyrin repeat"/>
    <property type="match status" value="1"/>
</dbReference>
<dbReference type="Pfam" id="PF12796">
    <property type="entry name" value="Ank_2"/>
    <property type="match status" value="2"/>
</dbReference>
<dbReference type="InterPro" id="IPR002110">
    <property type="entry name" value="Ankyrin_rpt"/>
</dbReference>
<dbReference type="PROSITE" id="PS50088">
    <property type="entry name" value="ANK_REPEAT"/>
    <property type="match status" value="4"/>
</dbReference>
<feature type="repeat" description="ANK" evidence="3">
    <location>
        <begin position="54"/>
        <end position="86"/>
    </location>
</feature>
<keyword evidence="2 3" id="KW-0040">ANK repeat</keyword>
<keyword evidence="1" id="KW-0677">Repeat</keyword>
<dbReference type="InterPro" id="IPR036770">
    <property type="entry name" value="Ankyrin_rpt-contain_sf"/>
</dbReference>
<evidence type="ECO:0000313" key="5">
    <source>
        <dbReference type="Proteomes" id="UP000663879"/>
    </source>
</evidence>
<dbReference type="PRINTS" id="PR01415">
    <property type="entry name" value="ANKYRIN"/>
</dbReference>
<comment type="caution">
    <text evidence="4">The sequence shown here is derived from an EMBL/GenBank/DDBJ whole genome shotgun (WGS) entry which is preliminary data.</text>
</comment>
<dbReference type="SMART" id="SM00248">
    <property type="entry name" value="ANK"/>
    <property type="match status" value="5"/>
</dbReference>
<dbReference type="OrthoDB" id="20872at2759"/>
<evidence type="ECO:0000256" key="2">
    <source>
        <dbReference type="ARBA" id="ARBA00023043"/>
    </source>
</evidence>
<proteinExistence type="predicted"/>
<dbReference type="Proteomes" id="UP000663879">
    <property type="component" value="Unassembled WGS sequence"/>
</dbReference>
<reference evidence="4" key="1">
    <citation type="submission" date="2021-02" db="EMBL/GenBank/DDBJ databases">
        <authorList>
            <person name="Nowell W R."/>
        </authorList>
    </citation>
    <scope>NUCLEOTIDE SEQUENCE</scope>
    <source>
        <strain evidence="4">Ploen Becks lab</strain>
    </source>
</reference>
<feature type="repeat" description="ANK" evidence="3">
    <location>
        <begin position="123"/>
        <end position="155"/>
    </location>
</feature>